<accession>A0A0G4QSC0</accession>
<dbReference type="Proteomes" id="UP000194699">
    <property type="component" value="Unassembled WGS sequence"/>
</dbReference>
<dbReference type="PANTHER" id="PTHR40661">
    <property type="match status" value="1"/>
</dbReference>
<dbReference type="EMBL" id="LLFE01000107">
    <property type="protein sequence ID" value="KQD15826.1"/>
    <property type="molecule type" value="Genomic_DNA"/>
</dbReference>
<dbReference type="AlphaFoldDB" id="A0A0G4QSC0"/>
<dbReference type="InterPro" id="IPR001387">
    <property type="entry name" value="Cro/C1-type_HTH"/>
</dbReference>
<dbReference type="PANTHER" id="PTHR40661:SF3">
    <property type="entry name" value="FELS-1 PROPHAGE TRANSCRIPTIONAL REGULATOR"/>
    <property type="match status" value="1"/>
</dbReference>
<evidence type="ECO:0000313" key="6">
    <source>
        <dbReference type="EMBL" id="KQD15826.1"/>
    </source>
</evidence>
<dbReference type="Proteomes" id="UP000269597">
    <property type="component" value="Unassembled WGS sequence"/>
</dbReference>
<reference evidence="6 10" key="1">
    <citation type="submission" date="2015-10" db="EMBL/GenBank/DDBJ databases">
        <title>The utility of whole genome sequencing in characterizing Acinetobacter epidemiology and analyzing hospital outbreaks.</title>
        <authorList>
            <person name="Ozer E.A."/>
            <person name="Fitzpatrick M.A."/>
            <person name="Hauser A.R."/>
        </authorList>
    </citation>
    <scope>NUCLEOTIDE SEQUENCE [LARGE SCALE GENOMIC DNA]</scope>
    <source>
        <strain evidence="6 10">ABBL059</strain>
    </source>
</reference>
<keyword evidence="1" id="KW-0805">Transcription regulation</keyword>
<dbReference type="Proteomes" id="UP000066661">
    <property type="component" value="Chromosome I"/>
</dbReference>
<dbReference type="Pfam" id="PF00717">
    <property type="entry name" value="Peptidase_S24"/>
    <property type="match status" value="1"/>
</dbReference>
<reference evidence="9 13" key="4">
    <citation type="submission" date="2018-10" db="EMBL/GenBank/DDBJ databases">
        <title>GWAS and RNA-Seq identify cryptic mechanisms of antimicrobial resistance in Acinetobacter baumannii.</title>
        <authorList>
            <person name="Sahl J.W."/>
        </authorList>
    </citation>
    <scope>NUCLEOTIDE SEQUENCE [LARGE SCALE GENOMIC DNA]</scope>
    <source>
        <strain evidence="9 13">TG31299</strain>
    </source>
</reference>
<evidence type="ECO:0000313" key="7">
    <source>
        <dbReference type="EMBL" id="MVM90776.1"/>
    </source>
</evidence>
<dbReference type="InterPro" id="IPR039418">
    <property type="entry name" value="LexA-like"/>
</dbReference>
<dbReference type="InterPro" id="IPR015927">
    <property type="entry name" value="Peptidase_S24_S26A/B/C"/>
</dbReference>
<protein>
    <submittedName>
        <fullName evidence="5 8">Peptidase S24</fullName>
    </submittedName>
</protein>
<sequence>MTIGARLKEERERLGYTQPVFAELAGTTKKSQIDYEKDLTQPKAGYLAAIAEVGADIGYIVTGNKSPQLQNSDFAYEFDLVNVYDVSVSAGDGAVCLGETEPTSRLAFRKDWLARHGLYAKDLVIVYAKGDSMEPTIHDKEPLLINTIDKELTDGFIYVVRNHENFWVKRVQRQFNELLLLSDNEKYLPMKLDLNESTDVEIIGRWIPPSRGTFY</sequence>
<dbReference type="InterPro" id="IPR010982">
    <property type="entry name" value="Lambda_DNA-bd_dom_sf"/>
</dbReference>
<dbReference type="EMBL" id="RFBY01000028">
    <property type="protein sequence ID" value="RSP75315.1"/>
    <property type="molecule type" value="Genomic_DNA"/>
</dbReference>
<dbReference type="CDD" id="cd06529">
    <property type="entry name" value="S24_LexA-like"/>
    <property type="match status" value="1"/>
</dbReference>
<reference evidence="5 11" key="2">
    <citation type="submission" date="2015-12" db="EMBL/GenBank/DDBJ databases">
        <authorList>
            <person name="Wibberg D."/>
        </authorList>
    </citation>
    <scope>NUCLEOTIDE SEQUENCE [LARGE SCALE GENOMIC DNA]</scope>
    <source>
        <strain evidence="5">R2091</strain>
    </source>
</reference>
<dbReference type="Proteomes" id="UP000439424">
    <property type="component" value="Unassembled WGS sequence"/>
</dbReference>
<dbReference type="Proteomes" id="UP000051322">
    <property type="component" value="Unassembled WGS sequence"/>
</dbReference>
<evidence type="ECO:0000313" key="11">
    <source>
        <dbReference type="Proteomes" id="UP000066661"/>
    </source>
</evidence>
<dbReference type="CDD" id="cd00093">
    <property type="entry name" value="HTH_XRE"/>
    <property type="match status" value="1"/>
</dbReference>
<evidence type="ECO:0000256" key="1">
    <source>
        <dbReference type="ARBA" id="ARBA00023015"/>
    </source>
</evidence>
<dbReference type="InterPro" id="IPR036286">
    <property type="entry name" value="LexA/Signal_pep-like_sf"/>
</dbReference>
<dbReference type="Gene3D" id="2.10.109.10">
    <property type="entry name" value="Umud Fragment, subunit A"/>
    <property type="match status" value="1"/>
</dbReference>
<dbReference type="RefSeq" id="WP_000151899.1">
    <property type="nucleotide sequence ID" value="NZ_AP031578.1"/>
</dbReference>
<reference evidence="7 14" key="5">
    <citation type="submission" date="2019-11" db="EMBL/GenBank/DDBJ databases">
        <title>Multidrug-resistant Acinetobacter baumannii moving toward extensively drug-resistant over fifteen years in South of Brazil.</title>
        <authorList>
            <person name="Fedrigo N.H."/>
            <person name="Cerdeira L."/>
            <person name="Fuga B."/>
            <person name="Marini P.V.B."/>
            <person name="Shinohara D.R."/>
            <person name="Carrara-Marroni F.E."/>
            <person name="Lincopan N."/>
            <person name="Tognim M.C.B."/>
        </authorList>
    </citation>
    <scope>NUCLEOTIDE SEQUENCE [LARGE SCALE GENOMIC DNA]</scope>
    <source>
        <strain evidence="7 14">Ac576</strain>
    </source>
</reference>
<name>A0A0G4QSC0_ACIBA</name>
<dbReference type="PROSITE" id="PS50943">
    <property type="entry name" value="HTH_CROC1"/>
    <property type="match status" value="1"/>
</dbReference>
<evidence type="ECO:0000313" key="8">
    <source>
        <dbReference type="EMBL" id="OTM91287.1"/>
    </source>
</evidence>
<evidence type="ECO:0000313" key="10">
    <source>
        <dbReference type="Proteomes" id="UP000051322"/>
    </source>
</evidence>
<evidence type="ECO:0000313" key="14">
    <source>
        <dbReference type="Proteomes" id="UP000439424"/>
    </source>
</evidence>
<feature type="domain" description="HTH cro/C1-type" evidence="4">
    <location>
        <begin position="7"/>
        <end position="60"/>
    </location>
</feature>
<evidence type="ECO:0000313" key="9">
    <source>
        <dbReference type="EMBL" id="RSP75315.1"/>
    </source>
</evidence>
<evidence type="ECO:0000259" key="4">
    <source>
        <dbReference type="PROSITE" id="PS50943"/>
    </source>
</evidence>
<evidence type="ECO:0000313" key="5">
    <source>
        <dbReference type="EMBL" id="CUW35959.1"/>
    </source>
</evidence>
<reference evidence="8 12" key="3">
    <citation type="submission" date="2017-05" db="EMBL/GenBank/DDBJ databases">
        <authorList>
            <person name="Song R."/>
            <person name="Chenine A.L."/>
            <person name="Ruprecht R.M."/>
        </authorList>
    </citation>
    <scope>NUCLEOTIDE SEQUENCE [LARGE SCALE GENOMIC DNA]</scope>
    <source>
        <strain evidence="8 12">PR350</strain>
    </source>
</reference>
<evidence type="ECO:0000313" key="13">
    <source>
        <dbReference type="Proteomes" id="UP000269597"/>
    </source>
</evidence>
<keyword evidence="3" id="KW-0804">Transcription</keyword>
<dbReference type="SMART" id="SM00530">
    <property type="entry name" value="HTH_XRE"/>
    <property type="match status" value="1"/>
</dbReference>
<proteinExistence type="predicted"/>
<evidence type="ECO:0000313" key="12">
    <source>
        <dbReference type="Proteomes" id="UP000194699"/>
    </source>
</evidence>
<dbReference type="SUPFAM" id="SSF51306">
    <property type="entry name" value="LexA/Signal peptidase"/>
    <property type="match status" value="1"/>
</dbReference>
<organism evidence="8 12">
    <name type="scientific">Acinetobacter baumannii</name>
    <dbReference type="NCBI Taxonomy" id="470"/>
    <lineage>
        <taxon>Bacteria</taxon>
        <taxon>Pseudomonadati</taxon>
        <taxon>Pseudomonadota</taxon>
        <taxon>Gammaproteobacteria</taxon>
        <taxon>Moraxellales</taxon>
        <taxon>Moraxellaceae</taxon>
        <taxon>Acinetobacter</taxon>
        <taxon>Acinetobacter calcoaceticus/baumannii complex</taxon>
    </lineage>
</organism>
<keyword evidence="2" id="KW-0238">DNA-binding</keyword>
<dbReference type="GO" id="GO:0003677">
    <property type="term" value="F:DNA binding"/>
    <property type="evidence" value="ECO:0007669"/>
    <property type="project" value="UniProtKB-KW"/>
</dbReference>
<dbReference type="EMBL" id="NGEL01000049">
    <property type="protein sequence ID" value="OTM91287.1"/>
    <property type="molecule type" value="Genomic_DNA"/>
</dbReference>
<dbReference type="EMBL" id="WPIP01000021">
    <property type="protein sequence ID" value="MVM90776.1"/>
    <property type="molecule type" value="Genomic_DNA"/>
</dbReference>
<dbReference type="Gene3D" id="1.10.260.40">
    <property type="entry name" value="lambda repressor-like DNA-binding domains"/>
    <property type="match status" value="1"/>
</dbReference>
<evidence type="ECO:0000256" key="3">
    <source>
        <dbReference type="ARBA" id="ARBA00023163"/>
    </source>
</evidence>
<gene>
    <name evidence="5" type="ORF">ABR2091_2562</name>
    <name evidence="6" type="ORF">APD06_11975</name>
    <name evidence="8" type="ORF">B9X95_05150</name>
    <name evidence="9" type="ORF">EA722_09975</name>
    <name evidence="7" type="ORF">GNY86_04500</name>
</gene>
<dbReference type="SUPFAM" id="SSF47413">
    <property type="entry name" value="lambda repressor-like DNA-binding domains"/>
    <property type="match status" value="1"/>
</dbReference>
<dbReference type="EMBL" id="LN997846">
    <property type="protein sequence ID" value="CUW35959.1"/>
    <property type="molecule type" value="Genomic_DNA"/>
</dbReference>
<evidence type="ECO:0000256" key="2">
    <source>
        <dbReference type="ARBA" id="ARBA00023125"/>
    </source>
</evidence>